<dbReference type="SMART" id="SM00895">
    <property type="entry name" value="FCD"/>
    <property type="match status" value="1"/>
</dbReference>
<dbReference type="SUPFAM" id="SSF48008">
    <property type="entry name" value="GntR ligand-binding domain-like"/>
    <property type="match status" value="1"/>
</dbReference>
<evidence type="ECO:0000313" key="6">
    <source>
        <dbReference type="EMBL" id="MCX2723903.1"/>
    </source>
</evidence>
<protein>
    <submittedName>
        <fullName evidence="6">FCD domain-containing protein</fullName>
    </submittedName>
</protein>
<keyword evidence="2" id="KW-0805">Transcription regulation</keyword>
<dbReference type="Pfam" id="PF07729">
    <property type="entry name" value="FCD"/>
    <property type="match status" value="1"/>
</dbReference>
<keyword evidence="1" id="KW-0678">Repressor</keyword>
<keyword evidence="4" id="KW-0804">Transcription</keyword>
<dbReference type="Proteomes" id="UP001300261">
    <property type="component" value="Unassembled WGS sequence"/>
</dbReference>
<evidence type="ECO:0000259" key="5">
    <source>
        <dbReference type="SMART" id="SM00895"/>
    </source>
</evidence>
<sequence>MNDYFEFRRGIESQAAAQAAGRAAPSDIARLDEIIREMQAAHDSADLAAESRLDVAFHHAVGEAAHNVVMLHTLRSCYRLLENGVFYNRGRLYDHPTARIELLQQHKAIADAIRQADPDRARKASEDHIDYVRGTLDDTREMDRREQLAGLRRLKKPKTPART</sequence>
<evidence type="ECO:0000256" key="4">
    <source>
        <dbReference type="ARBA" id="ARBA00023163"/>
    </source>
</evidence>
<name>A0ABT3R3X3_9HYPH</name>
<evidence type="ECO:0000313" key="7">
    <source>
        <dbReference type="Proteomes" id="UP001300261"/>
    </source>
</evidence>
<proteinExistence type="predicted"/>
<dbReference type="InterPro" id="IPR011711">
    <property type="entry name" value="GntR_C"/>
</dbReference>
<keyword evidence="3" id="KW-0238">DNA-binding</keyword>
<accession>A0ABT3R3X3</accession>
<keyword evidence="7" id="KW-1185">Reference proteome</keyword>
<dbReference type="Gene3D" id="1.20.120.530">
    <property type="entry name" value="GntR ligand-binding domain-like"/>
    <property type="match status" value="1"/>
</dbReference>
<evidence type="ECO:0000256" key="3">
    <source>
        <dbReference type="ARBA" id="ARBA00023125"/>
    </source>
</evidence>
<feature type="domain" description="GntR C-terminal" evidence="5">
    <location>
        <begin position="3"/>
        <end position="131"/>
    </location>
</feature>
<gene>
    <name evidence="6" type="ORF">ON753_16240</name>
</gene>
<dbReference type="InterPro" id="IPR008920">
    <property type="entry name" value="TF_FadR/GntR_C"/>
</dbReference>
<dbReference type="PANTHER" id="PTHR43537:SF34">
    <property type="entry name" value="PYRUVATE DEHYDROGENASE COMPLEX REPRESSOR"/>
    <property type="match status" value="1"/>
</dbReference>
<comment type="caution">
    <text evidence="6">The sequence shown here is derived from an EMBL/GenBank/DDBJ whole genome shotgun (WGS) entry which is preliminary data.</text>
</comment>
<reference evidence="6 7" key="1">
    <citation type="journal article" date="2016" name="Int. J. Syst. Evol. Microbiol.">
        <title>Labrenzia salina sp. nov., isolated from the rhizosphere of the halophyte Arthrocnemum macrostachyum.</title>
        <authorList>
            <person name="Camacho M."/>
            <person name="Redondo-Gomez S."/>
            <person name="Rodriguez-Llorente I."/>
            <person name="Rohde M."/>
            <person name="Sproer C."/>
            <person name="Schumann P."/>
            <person name="Klenk H.P."/>
            <person name="Montero-Calasanz M.D.C."/>
        </authorList>
    </citation>
    <scope>NUCLEOTIDE SEQUENCE [LARGE SCALE GENOMIC DNA]</scope>
    <source>
        <strain evidence="6 7">DSM 29163</strain>
    </source>
</reference>
<dbReference type="PANTHER" id="PTHR43537">
    <property type="entry name" value="TRANSCRIPTIONAL REGULATOR, GNTR FAMILY"/>
    <property type="match status" value="1"/>
</dbReference>
<organism evidence="6 7">
    <name type="scientific">Roseibium salinum</name>
    <dbReference type="NCBI Taxonomy" id="1604349"/>
    <lineage>
        <taxon>Bacteria</taxon>
        <taxon>Pseudomonadati</taxon>
        <taxon>Pseudomonadota</taxon>
        <taxon>Alphaproteobacteria</taxon>
        <taxon>Hyphomicrobiales</taxon>
        <taxon>Stappiaceae</taxon>
        <taxon>Roseibium</taxon>
    </lineage>
</organism>
<dbReference type="EMBL" id="JAPEVI010000003">
    <property type="protein sequence ID" value="MCX2723903.1"/>
    <property type="molecule type" value="Genomic_DNA"/>
</dbReference>
<evidence type="ECO:0000256" key="1">
    <source>
        <dbReference type="ARBA" id="ARBA00022491"/>
    </source>
</evidence>
<evidence type="ECO:0000256" key="2">
    <source>
        <dbReference type="ARBA" id="ARBA00023015"/>
    </source>
</evidence>